<dbReference type="InterPro" id="IPR018114">
    <property type="entry name" value="TRYPSIN_HIS"/>
</dbReference>
<dbReference type="KEGG" id="csol:105367687"/>
<evidence type="ECO:0000259" key="7">
    <source>
        <dbReference type="PROSITE" id="PS50240"/>
    </source>
</evidence>
<dbReference type="InterPro" id="IPR033116">
    <property type="entry name" value="TRYPSIN_SER"/>
</dbReference>
<dbReference type="PROSITE" id="PS00135">
    <property type="entry name" value="TRYPSIN_SER"/>
    <property type="match status" value="1"/>
</dbReference>
<dbReference type="FunFam" id="2.40.10.10:FF:000068">
    <property type="entry name" value="transmembrane protease serine 2"/>
    <property type="match status" value="1"/>
</dbReference>
<keyword evidence="8" id="KW-1185">Reference proteome</keyword>
<dbReference type="PANTHER" id="PTHR24276:SF96">
    <property type="entry name" value="PEPTIDASE S1 DOMAIN-CONTAINING PROTEIN"/>
    <property type="match status" value="1"/>
</dbReference>
<dbReference type="SMART" id="SM00020">
    <property type="entry name" value="Tryp_SPc"/>
    <property type="match status" value="1"/>
</dbReference>
<proteinExistence type="inferred from homology"/>
<evidence type="ECO:0000256" key="5">
    <source>
        <dbReference type="ARBA" id="ARBA00023157"/>
    </source>
</evidence>
<dbReference type="GeneID" id="105367687"/>
<evidence type="ECO:0000313" key="9">
    <source>
        <dbReference type="RefSeq" id="XP_011504756.1"/>
    </source>
</evidence>
<evidence type="ECO:0000256" key="6">
    <source>
        <dbReference type="RuleBase" id="RU363034"/>
    </source>
</evidence>
<evidence type="ECO:0000313" key="8">
    <source>
        <dbReference type="Proteomes" id="UP000695007"/>
    </source>
</evidence>
<dbReference type="PROSITE" id="PS00134">
    <property type="entry name" value="TRYPSIN_HIS"/>
    <property type="match status" value="1"/>
</dbReference>
<dbReference type="SUPFAM" id="SSF50494">
    <property type="entry name" value="Trypsin-like serine proteases"/>
    <property type="match status" value="1"/>
</dbReference>
<dbReference type="InterPro" id="IPR043504">
    <property type="entry name" value="Peptidase_S1_PA_chymotrypsin"/>
</dbReference>
<keyword evidence="3 6" id="KW-0378">Hydrolase</keyword>
<dbReference type="Gene3D" id="2.40.10.10">
    <property type="entry name" value="Trypsin-like serine proteases"/>
    <property type="match status" value="1"/>
</dbReference>
<dbReference type="GO" id="GO:0006508">
    <property type="term" value="P:proteolysis"/>
    <property type="evidence" value="ECO:0007669"/>
    <property type="project" value="UniProtKB-KW"/>
</dbReference>
<dbReference type="PROSITE" id="PS50240">
    <property type="entry name" value="TRYPSIN_DOM"/>
    <property type="match status" value="1"/>
</dbReference>
<dbReference type="PANTHER" id="PTHR24276">
    <property type="entry name" value="POLYSERASE-RELATED"/>
    <property type="match status" value="1"/>
</dbReference>
<dbReference type="AlphaFoldDB" id="A0AAJ6YUS8"/>
<comment type="similarity">
    <text evidence="1">Belongs to the peptidase S1 family.</text>
</comment>
<dbReference type="InterPro" id="IPR050430">
    <property type="entry name" value="Peptidase_S1"/>
</dbReference>
<protein>
    <submittedName>
        <fullName evidence="9">Trypsin I-P1-like</fullName>
    </submittedName>
</protein>
<dbReference type="PRINTS" id="PR00722">
    <property type="entry name" value="CHYMOTRYPSIN"/>
</dbReference>
<keyword evidence="4 6" id="KW-0720">Serine protease</keyword>
<reference evidence="9" key="1">
    <citation type="submission" date="2025-08" db="UniProtKB">
        <authorList>
            <consortium name="RefSeq"/>
        </authorList>
    </citation>
    <scope>IDENTIFICATION</scope>
</reference>
<evidence type="ECO:0000256" key="4">
    <source>
        <dbReference type="ARBA" id="ARBA00022825"/>
    </source>
</evidence>
<evidence type="ECO:0000256" key="2">
    <source>
        <dbReference type="ARBA" id="ARBA00022670"/>
    </source>
</evidence>
<dbReference type="Pfam" id="PF00089">
    <property type="entry name" value="Trypsin"/>
    <property type="match status" value="1"/>
</dbReference>
<dbReference type="Proteomes" id="UP000695007">
    <property type="component" value="Unplaced"/>
</dbReference>
<feature type="domain" description="Peptidase S1" evidence="7">
    <location>
        <begin position="24"/>
        <end position="252"/>
    </location>
</feature>
<evidence type="ECO:0000256" key="3">
    <source>
        <dbReference type="ARBA" id="ARBA00022801"/>
    </source>
</evidence>
<gene>
    <name evidence="9" type="primary">LOC105367687</name>
</gene>
<dbReference type="InterPro" id="IPR001314">
    <property type="entry name" value="Peptidase_S1A"/>
</dbReference>
<dbReference type="GO" id="GO:0004252">
    <property type="term" value="F:serine-type endopeptidase activity"/>
    <property type="evidence" value="ECO:0007669"/>
    <property type="project" value="InterPro"/>
</dbReference>
<keyword evidence="2 6" id="KW-0645">Protease</keyword>
<organism evidence="8 9">
    <name type="scientific">Ceratosolen solmsi marchali</name>
    <dbReference type="NCBI Taxonomy" id="326594"/>
    <lineage>
        <taxon>Eukaryota</taxon>
        <taxon>Metazoa</taxon>
        <taxon>Ecdysozoa</taxon>
        <taxon>Arthropoda</taxon>
        <taxon>Hexapoda</taxon>
        <taxon>Insecta</taxon>
        <taxon>Pterygota</taxon>
        <taxon>Neoptera</taxon>
        <taxon>Endopterygota</taxon>
        <taxon>Hymenoptera</taxon>
        <taxon>Apocrita</taxon>
        <taxon>Proctotrupomorpha</taxon>
        <taxon>Chalcidoidea</taxon>
        <taxon>Agaonidae</taxon>
        <taxon>Agaoninae</taxon>
        <taxon>Ceratosolen</taxon>
    </lineage>
</organism>
<accession>A0AAJ6YUS8</accession>
<sequence length="258" mass="28938">MDTKIIIGVYTVLIIGTLGKNVRIMGGQSLSVRECPYLVSIRNLVPSIHVCAGAIITNKHILTAGHCFYRRKKYEKLIINTGSSDLPNVSKTQFTIKVVNVHPEFYGKIDSPGDFLNDIAVITINECIEFDEFQNKIDLPTNDILFDTTVMLTGWDLTNNERKKYSDRVLQAPVKVMKISDCLKYFPFPIRNDCICTYANGISALKGDSGGPVTENNKIIGIISFSNSDVKNIPDVHINVYKHMQFIRSTIDTNLQCQ</sequence>
<name>A0AAJ6YUS8_9HYME</name>
<dbReference type="CDD" id="cd00190">
    <property type="entry name" value="Tryp_SPc"/>
    <property type="match status" value="1"/>
</dbReference>
<dbReference type="InterPro" id="IPR001254">
    <property type="entry name" value="Trypsin_dom"/>
</dbReference>
<dbReference type="RefSeq" id="XP_011504756.1">
    <property type="nucleotide sequence ID" value="XM_011506454.1"/>
</dbReference>
<dbReference type="InterPro" id="IPR009003">
    <property type="entry name" value="Peptidase_S1_PA"/>
</dbReference>
<keyword evidence="5" id="KW-1015">Disulfide bond</keyword>
<evidence type="ECO:0000256" key="1">
    <source>
        <dbReference type="ARBA" id="ARBA00007664"/>
    </source>
</evidence>